<comment type="subunit">
    <text evidence="5">Homodimer.</text>
</comment>
<dbReference type="NCBIfam" id="TIGR00558">
    <property type="entry name" value="pdxH"/>
    <property type="match status" value="1"/>
</dbReference>
<dbReference type="EC" id="1.4.3.5" evidence="5"/>
<feature type="binding site" evidence="5">
    <location>
        <position position="85"/>
    </location>
    <ligand>
        <name>FMN</name>
        <dbReference type="ChEBI" id="CHEBI:58210"/>
    </ligand>
</feature>
<dbReference type="PIRSF" id="PIRSF000190">
    <property type="entry name" value="Pyd_amn-ph_oxd"/>
    <property type="match status" value="1"/>
</dbReference>
<feature type="binding site" evidence="5">
    <location>
        <position position="129"/>
    </location>
    <ligand>
        <name>substrate</name>
    </ligand>
</feature>
<proteinExistence type="inferred from homology"/>
<dbReference type="Gene3D" id="2.30.110.10">
    <property type="entry name" value="Electron Transport, Fmn-binding Protein, Chain A"/>
    <property type="match status" value="1"/>
</dbReference>
<evidence type="ECO:0000256" key="2">
    <source>
        <dbReference type="ARBA" id="ARBA00022630"/>
    </source>
</evidence>
<dbReference type="InterPro" id="IPR012349">
    <property type="entry name" value="Split_barrel_FMN-bd"/>
</dbReference>
<dbReference type="Pfam" id="PF10590">
    <property type="entry name" value="PNP_phzG_C"/>
    <property type="match status" value="1"/>
</dbReference>
<comment type="catalytic activity">
    <reaction evidence="5">
        <text>pyridoxamine 5'-phosphate + O2 + H2O = pyridoxal 5'-phosphate + H2O2 + NH4(+)</text>
        <dbReference type="Rhea" id="RHEA:15817"/>
        <dbReference type="ChEBI" id="CHEBI:15377"/>
        <dbReference type="ChEBI" id="CHEBI:15379"/>
        <dbReference type="ChEBI" id="CHEBI:16240"/>
        <dbReference type="ChEBI" id="CHEBI:28938"/>
        <dbReference type="ChEBI" id="CHEBI:58451"/>
        <dbReference type="ChEBI" id="CHEBI:597326"/>
        <dbReference type="EC" id="1.4.3.5"/>
    </reaction>
</comment>
<keyword evidence="3 5" id="KW-0288">FMN</keyword>
<keyword evidence="4 5" id="KW-0560">Oxidoreductase</keyword>
<feature type="binding site" evidence="5">
    <location>
        <begin position="142"/>
        <end position="143"/>
    </location>
    <ligand>
        <name>FMN</name>
        <dbReference type="ChEBI" id="CHEBI:58210"/>
    </ligand>
</feature>
<dbReference type="Pfam" id="PF01243">
    <property type="entry name" value="PNPOx_N"/>
    <property type="match status" value="1"/>
</dbReference>
<feature type="binding site" evidence="5">
    <location>
        <position position="197"/>
    </location>
    <ligand>
        <name>FMN</name>
        <dbReference type="ChEBI" id="CHEBI:58210"/>
    </ligand>
</feature>
<keyword evidence="5" id="KW-0664">Pyridoxine biosynthesis</keyword>
<evidence type="ECO:0000259" key="7">
    <source>
        <dbReference type="Pfam" id="PF10590"/>
    </source>
</evidence>
<evidence type="ECO:0000313" key="9">
    <source>
        <dbReference type="Proteomes" id="UP001300692"/>
    </source>
</evidence>
<evidence type="ECO:0000259" key="6">
    <source>
        <dbReference type="Pfam" id="PF01243"/>
    </source>
</evidence>
<evidence type="ECO:0000313" key="8">
    <source>
        <dbReference type="EMBL" id="MCV9386360.1"/>
    </source>
</evidence>
<feature type="binding site" evidence="5">
    <location>
        <begin position="193"/>
        <end position="195"/>
    </location>
    <ligand>
        <name>substrate</name>
    </ligand>
</feature>
<dbReference type="PROSITE" id="PS01064">
    <property type="entry name" value="PYRIDOX_OXIDASE"/>
    <property type="match status" value="1"/>
</dbReference>
<gene>
    <name evidence="5 8" type="primary">pdxH</name>
    <name evidence="8" type="ORF">N7U62_06775</name>
</gene>
<dbReference type="NCBIfam" id="NF004231">
    <property type="entry name" value="PRK05679.1"/>
    <property type="match status" value="1"/>
</dbReference>
<comment type="cofactor">
    <cofactor evidence="5">
        <name>FMN</name>
        <dbReference type="ChEBI" id="CHEBI:58210"/>
    </cofactor>
    <text evidence="5">Binds 1 FMN per subunit.</text>
</comment>
<feature type="binding site" evidence="5">
    <location>
        <position position="187"/>
    </location>
    <ligand>
        <name>FMN</name>
        <dbReference type="ChEBI" id="CHEBI:58210"/>
    </ligand>
</feature>
<dbReference type="GO" id="GO:0004733">
    <property type="term" value="F:pyridoxamine phosphate oxidase activity"/>
    <property type="evidence" value="ECO:0007669"/>
    <property type="project" value="UniProtKB-EC"/>
</dbReference>
<feature type="binding site" evidence="5">
    <location>
        <position position="133"/>
    </location>
    <ligand>
        <name>substrate</name>
    </ligand>
</feature>
<dbReference type="EMBL" id="JAOYOD010000001">
    <property type="protein sequence ID" value="MCV9386360.1"/>
    <property type="molecule type" value="Genomic_DNA"/>
</dbReference>
<feature type="binding site" evidence="5">
    <location>
        <position position="84"/>
    </location>
    <ligand>
        <name>FMN</name>
        <dbReference type="ChEBI" id="CHEBI:58210"/>
    </ligand>
</feature>
<evidence type="ECO:0000256" key="5">
    <source>
        <dbReference type="HAMAP-Rule" id="MF_01629"/>
    </source>
</evidence>
<dbReference type="PANTHER" id="PTHR10851">
    <property type="entry name" value="PYRIDOXINE-5-PHOSPHATE OXIDASE"/>
    <property type="match status" value="1"/>
</dbReference>
<comment type="pathway">
    <text evidence="5">Cofactor metabolism; pyridoxal 5'-phosphate salvage; pyridoxal 5'-phosphate from pyridoxamine 5'-phosphate: step 1/1.</text>
</comment>
<feature type="binding site" evidence="5">
    <location>
        <position position="125"/>
    </location>
    <ligand>
        <name>substrate</name>
    </ligand>
</feature>
<keyword evidence="9" id="KW-1185">Reference proteome</keyword>
<evidence type="ECO:0000256" key="1">
    <source>
        <dbReference type="ARBA" id="ARBA00007301"/>
    </source>
</evidence>
<evidence type="ECO:0000256" key="3">
    <source>
        <dbReference type="ARBA" id="ARBA00022643"/>
    </source>
</evidence>
<dbReference type="HAMAP" id="MF_01629">
    <property type="entry name" value="PdxH"/>
    <property type="match status" value="1"/>
</dbReference>
<dbReference type="PANTHER" id="PTHR10851:SF0">
    <property type="entry name" value="PYRIDOXINE-5'-PHOSPHATE OXIDASE"/>
    <property type="match status" value="1"/>
</dbReference>
<feature type="binding site" evidence="5">
    <location>
        <begin position="78"/>
        <end position="79"/>
    </location>
    <ligand>
        <name>FMN</name>
        <dbReference type="ChEBI" id="CHEBI:58210"/>
    </ligand>
</feature>
<reference evidence="8 9" key="1">
    <citation type="submission" date="2022-10" db="EMBL/GenBank/DDBJ databases">
        <title>Comparative genomics and taxonomic characterization of three novel marine species of genus Reichenbachiella exhibiting antioxidant and polysaccharide degradation activities.</title>
        <authorList>
            <person name="Muhammad N."/>
            <person name="Lee Y.-J."/>
            <person name="Ko J."/>
            <person name="Kim S.-G."/>
        </authorList>
    </citation>
    <scope>NUCLEOTIDE SEQUENCE [LARGE SCALE GENOMIC DNA]</scope>
    <source>
        <strain evidence="8 9">ABR2-5</strain>
    </source>
</reference>
<comment type="pathway">
    <text evidence="5">Cofactor metabolism; pyridoxal 5'-phosphate salvage; pyridoxal 5'-phosphate from pyridoxine 5'-phosphate: step 1/1.</text>
</comment>
<dbReference type="InterPro" id="IPR000659">
    <property type="entry name" value="Pyridox_Oxase"/>
</dbReference>
<dbReference type="SUPFAM" id="SSF50475">
    <property type="entry name" value="FMN-binding split barrel"/>
    <property type="match status" value="1"/>
</dbReference>
<name>A0ABT3CRN3_9BACT</name>
<evidence type="ECO:0000256" key="4">
    <source>
        <dbReference type="ARBA" id="ARBA00023002"/>
    </source>
</evidence>
<sequence>MSKGNVQGIRKDYGIDELSKDSVLDNPVDQFELWFKDAMKTEGSEVNACTLSTLDENQFPEGRIVLLKFFAEDGFTFYTNYESKKAQQLEKHPLASMTFYWRTRERQVRVKGRVEKVPAEISDAYYSERPEGSRLGAWASPQSQEIPDRQFLRDRVEEVKKKFEGKELYRPEFWGGYILIPSEVEFWQGRPSRLHDRIVFTLEGDKWVTKRLAP</sequence>
<accession>A0ABT3CRN3</accession>
<dbReference type="Proteomes" id="UP001300692">
    <property type="component" value="Unassembled WGS sequence"/>
</dbReference>
<feature type="domain" description="Pyridoxamine 5'-phosphate oxidase N-terminal" evidence="6">
    <location>
        <begin position="36"/>
        <end position="161"/>
    </location>
</feature>
<keyword evidence="2 5" id="KW-0285">Flavoprotein</keyword>
<comment type="similarity">
    <text evidence="1 5">Belongs to the pyridoxamine 5'-phosphate oxidase family.</text>
</comment>
<dbReference type="RefSeq" id="WP_264137144.1">
    <property type="nucleotide sequence ID" value="NZ_JAOYOD010000001.1"/>
</dbReference>
<comment type="catalytic activity">
    <reaction evidence="5">
        <text>pyridoxine 5'-phosphate + O2 = pyridoxal 5'-phosphate + H2O2</text>
        <dbReference type="Rhea" id="RHEA:15149"/>
        <dbReference type="ChEBI" id="CHEBI:15379"/>
        <dbReference type="ChEBI" id="CHEBI:16240"/>
        <dbReference type="ChEBI" id="CHEBI:58589"/>
        <dbReference type="ChEBI" id="CHEBI:597326"/>
        <dbReference type="EC" id="1.4.3.5"/>
    </reaction>
</comment>
<dbReference type="InterPro" id="IPR019740">
    <property type="entry name" value="Pyridox_Oxase_CS"/>
</dbReference>
<dbReference type="InterPro" id="IPR011576">
    <property type="entry name" value="Pyridox_Oxase_N"/>
</dbReference>
<feature type="binding site" evidence="5">
    <location>
        <begin position="63"/>
        <end position="68"/>
    </location>
    <ligand>
        <name>FMN</name>
        <dbReference type="ChEBI" id="CHEBI:58210"/>
    </ligand>
</feature>
<feature type="binding site" evidence="5">
    <location>
        <position position="68"/>
    </location>
    <ligand>
        <name>substrate</name>
    </ligand>
</feature>
<comment type="function">
    <text evidence="5">Catalyzes the oxidation of either pyridoxine 5'-phosphate (PNP) or pyridoxamine 5'-phosphate (PMP) into pyridoxal 5'-phosphate (PLP).</text>
</comment>
<comment type="caution">
    <text evidence="8">The sequence shown here is derived from an EMBL/GenBank/DDBJ whole genome shotgun (WGS) entry which is preliminary data.</text>
</comment>
<organism evidence="8 9">
    <name type="scientific">Reichenbachiella ulvae</name>
    <dbReference type="NCBI Taxonomy" id="2980104"/>
    <lineage>
        <taxon>Bacteria</taxon>
        <taxon>Pseudomonadati</taxon>
        <taxon>Bacteroidota</taxon>
        <taxon>Cytophagia</taxon>
        <taxon>Cytophagales</taxon>
        <taxon>Reichenbachiellaceae</taxon>
        <taxon>Reichenbachiella</taxon>
    </lineage>
</organism>
<feature type="binding site" evidence="5">
    <location>
        <position position="107"/>
    </location>
    <ligand>
        <name>FMN</name>
        <dbReference type="ChEBI" id="CHEBI:58210"/>
    </ligand>
</feature>
<feature type="domain" description="Pyridoxine 5'-phosphate oxidase dimerisation C-terminal" evidence="7">
    <location>
        <begin position="174"/>
        <end position="214"/>
    </location>
</feature>
<dbReference type="InterPro" id="IPR019576">
    <property type="entry name" value="Pyridoxamine_oxidase_dimer_C"/>
</dbReference>
<protein>
    <recommendedName>
        <fullName evidence="5">Pyridoxine/pyridoxamine 5'-phosphate oxidase</fullName>
        <ecNumber evidence="5">1.4.3.5</ecNumber>
    </recommendedName>
    <alternativeName>
        <fullName evidence="5">PNP/PMP oxidase</fullName>
        <shortName evidence="5">PNPOx</shortName>
    </alternativeName>
    <alternativeName>
        <fullName evidence="5">Pyridoxal 5'-phosphate synthase</fullName>
    </alternativeName>
</protein>